<feature type="compositionally biased region" description="Low complexity" evidence="6">
    <location>
        <begin position="147"/>
        <end position="158"/>
    </location>
</feature>
<dbReference type="Gene3D" id="4.10.280.10">
    <property type="entry name" value="Helix-loop-helix DNA-binding domain"/>
    <property type="match status" value="1"/>
</dbReference>
<dbReference type="InterPro" id="IPR011598">
    <property type="entry name" value="bHLH_dom"/>
</dbReference>
<dbReference type="FunFam" id="4.10.280.10:FF:000002">
    <property type="entry name" value="Basic helix-loop-helix transcription factor"/>
    <property type="match status" value="1"/>
</dbReference>
<keyword evidence="4" id="KW-0804">Transcription</keyword>
<evidence type="ECO:0000256" key="5">
    <source>
        <dbReference type="ARBA" id="ARBA00023242"/>
    </source>
</evidence>
<dbReference type="GO" id="GO:0046983">
    <property type="term" value="F:protein dimerization activity"/>
    <property type="evidence" value="ECO:0007669"/>
    <property type="project" value="InterPro"/>
</dbReference>
<gene>
    <name evidence="8" type="ORF">C4D60_Mb06t36830</name>
</gene>
<dbReference type="InterPro" id="IPR024097">
    <property type="entry name" value="bHLH_ZIP_TF"/>
</dbReference>
<feature type="compositionally biased region" description="Basic and acidic residues" evidence="6">
    <location>
        <begin position="120"/>
        <end position="135"/>
    </location>
</feature>
<dbReference type="PANTHER" id="PTHR12565:SF184">
    <property type="entry name" value="BHLH TRANSCRIPTION FACTOR"/>
    <property type="match status" value="1"/>
</dbReference>
<dbReference type="GO" id="GO:0003700">
    <property type="term" value="F:DNA-binding transcription factor activity"/>
    <property type="evidence" value="ECO:0007669"/>
    <property type="project" value="TreeGrafter"/>
</dbReference>
<keyword evidence="3" id="KW-0805">Transcription regulation</keyword>
<comment type="caution">
    <text evidence="8">The sequence shown here is derived from an EMBL/GenBank/DDBJ whole genome shotgun (WGS) entry which is preliminary data.</text>
</comment>
<feature type="domain" description="BHLH" evidence="7">
    <location>
        <begin position="219"/>
        <end position="269"/>
    </location>
</feature>
<dbReference type="PANTHER" id="PTHR12565">
    <property type="entry name" value="STEROL REGULATORY ELEMENT-BINDING PROTEIN"/>
    <property type="match status" value="1"/>
</dbReference>
<dbReference type="PROSITE" id="PS50888">
    <property type="entry name" value="BHLH"/>
    <property type="match status" value="1"/>
</dbReference>
<feature type="compositionally biased region" description="Polar residues" evidence="6">
    <location>
        <begin position="182"/>
        <end position="201"/>
    </location>
</feature>
<dbReference type="Proteomes" id="UP000317650">
    <property type="component" value="Chromosome 6"/>
</dbReference>
<dbReference type="AlphaFoldDB" id="A0A4S8IUN6"/>
<evidence type="ECO:0000256" key="4">
    <source>
        <dbReference type="ARBA" id="ARBA00023163"/>
    </source>
</evidence>
<proteinExistence type="inferred from homology"/>
<keyword evidence="5" id="KW-0539">Nucleus</keyword>
<dbReference type="CDD" id="cd18919">
    <property type="entry name" value="bHLH_AtBPE_like"/>
    <property type="match status" value="1"/>
</dbReference>
<comment type="similarity">
    <text evidence="2">Belongs to the bHLH protein family.</text>
</comment>
<evidence type="ECO:0000313" key="9">
    <source>
        <dbReference type="Proteomes" id="UP000317650"/>
    </source>
</evidence>
<reference evidence="8 9" key="1">
    <citation type="journal article" date="2019" name="Nat. Plants">
        <title>Genome sequencing of Musa balbisiana reveals subgenome evolution and function divergence in polyploid bananas.</title>
        <authorList>
            <person name="Yao X."/>
        </authorList>
    </citation>
    <scope>NUCLEOTIDE SEQUENCE [LARGE SCALE GENOMIC DNA]</scope>
    <source>
        <strain evidence="9">cv. DH-PKW</strain>
        <tissue evidence="8">Leaves</tissue>
    </source>
</reference>
<evidence type="ECO:0000256" key="3">
    <source>
        <dbReference type="ARBA" id="ARBA00023015"/>
    </source>
</evidence>
<dbReference type="SUPFAM" id="SSF47459">
    <property type="entry name" value="HLH, helix-loop-helix DNA-binding domain"/>
    <property type="match status" value="1"/>
</dbReference>
<evidence type="ECO:0000256" key="6">
    <source>
        <dbReference type="SAM" id="MobiDB-lite"/>
    </source>
</evidence>
<protein>
    <recommendedName>
        <fullName evidence="7">BHLH domain-containing protein</fullName>
    </recommendedName>
</protein>
<evidence type="ECO:0000313" key="8">
    <source>
        <dbReference type="EMBL" id="THU51984.1"/>
    </source>
</evidence>
<dbReference type="EMBL" id="PYDT01000009">
    <property type="protein sequence ID" value="THU51984.1"/>
    <property type="molecule type" value="Genomic_DNA"/>
</dbReference>
<dbReference type="SMART" id="SM00353">
    <property type="entry name" value="HLH"/>
    <property type="match status" value="1"/>
</dbReference>
<evidence type="ECO:0000256" key="1">
    <source>
        <dbReference type="ARBA" id="ARBA00004123"/>
    </source>
</evidence>
<dbReference type="GO" id="GO:0005634">
    <property type="term" value="C:nucleus"/>
    <property type="evidence" value="ECO:0007669"/>
    <property type="project" value="UniProtKB-SubCell"/>
</dbReference>
<keyword evidence="9" id="KW-1185">Reference proteome</keyword>
<feature type="region of interest" description="Disordered" evidence="6">
    <location>
        <begin position="111"/>
        <end position="206"/>
    </location>
</feature>
<organism evidence="8 9">
    <name type="scientific">Musa balbisiana</name>
    <name type="common">Banana</name>
    <dbReference type="NCBI Taxonomy" id="52838"/>
    <lineage>
        <taxon>Eukaryota</taxon>
        <taxon>Viridiplantae</taxon>
        <taxon>Streptophyta</taxon>
        <taxon>Embryophyta</taxon>
        <taxon>Tracheophyta</taxon>
        <taxon>Spermatophyta</taxon>
        <taxon>Magnoliopsida</taxon>
        <taxon>Liliopsida</taxon>
        <taxon>Zingiberales</taxon>
        <taxon>Musaceae</taxon>
        <taxon>Musa</taxon>
    </lineage>
</organism>
<evidence type="ECO:0000256" key="2">
    <source>
        <dbReference type="ARBA" id="ARBA00005510"/>
    </source>
</evidence>
<dbReference type="Pfam" id="PF00010">
    <property type="entry name" value="HLH"/>
    <property type="match status" value="1"/>
</dbReference>
<evidence type="ECO:0000259" key="7">
    <source>
        <dbReference type="PROSITE" id="PS50888"/>
    </source>
</evidence>
<name>A0A4S8IUN6_MUSBA</name>
<comment type="subcellular location">
    <subcellularLocation>
        <location evidence="1">Nucleus</location>
    </subcellularLocation>
</comment>
<dbReference type="InterPro" id="IPR036638">
    <property type="entry name" value="HLH_DNA-bd_sf"/>
</dbReference>
<sequence length="392" mass="42578">MIWLCYGALSIRCNRGSFLIRASRREPQPGVTAMKNSSSDIPAISKSVLGTSWLDPCWNPSGTSSSGGGSFLQTGPGILPPSLSHFPADSAFIERAAARFSCFGATSSGGMAAGPFDASMTERKEGRSLDVERGQAEFSGGGHEHGASSTSGAENSSSKNLVAKKRRSIEDAAMVQTHGDPQISTETKNRQKSSTVKPNGKQSKDFSEDYIHVRARHGQATNSHSLAERVRREKISQRMKLLQELVPGCSKVTGKALMLDEIINYVQSLQQQVEFLSMKLATVNPRLDMNIEALLSKDLLRSHGGSSSAVGFSPHVVNPQLHLSQQGLMQTGIFGNLNTANSFRRTIDSQLSLYKGRTTQMPISCDEELQNVMQMATFCSNHFNNREFGDKS</sequence>
<accession>A0A4S8IUN6</accession>